<keyword evidence="3" id="KW-1185">Reference proteome</keyword>
<sequence>MTTAATTEQLAELLRQKRQVLTQLHQIGVRQGELVGGGDATLLLKLLGAKQTLLTALQQTERALAPFREQDPDARPWPTAEHRAAAAADAAECARLLDAVVQMERTHEQAIAAQRDQVARQLRTAHSAHQAAGAYGRQARRGAAPVPLDQGPPAESIDLSTGS</sequence>
<feature type="compositionally biased region" description="Basic and acidic residues" evidence="1">
    <location>
        <begin position="68"/>
        <end position="83"/>
    </location>
</feature>
<evidence type="ECO:0000256" key="1">
    <source>
        <dbReference type="SAM" id="MobiDB-lite"/>
    </source>
</evidence>
<dbReference type="Proteomes" id="UP000316714">
    <property type="component" value="Unassembled WGS sequence"/>
</dbReference>
<organism evidence="2 3">
    <name type="scientific">Posidoniimonas corsicana</name>
    <dbReference type="NCBI Taxonomy" id="1938618"/>
    <lineage>
        <taxon>Bacteria</taxon>
        <taxon>Pseudomonadati</taxon>
        <taxon>Planctomycetota</taxon>
        <taxon>Planctomycetia</taxon>
        <taxon>Pirellulales</taxon>
        <taxon>Lacipirellulaceae</taxon>
        <taxon>Posidoniimonas</taxon>
    </lineage>
</organism>
<gene>
    <name evidence="2" type="ORF">KOR34_46050</name>
</gene>
<protein>
    <submittedName>
        <fullName evidence="2">FlgN protein</fullName>
    </submittedName>
</protein>
<dbReference type="GO" id="GO:0044780">
    <property type="term" value="P:bacterial-type flagellum assembly"/>
    <property type="evidence" value="ECO:0007669"/>
    <property type="project" value="InterPro"/>
</dbReference>
<feature type="region of interest" description="Disordered" evidence="1">
    <location>
        <begin position="64"/>
        <end position="83"/>
    </location>
</feature>
<feature type="compositionally biased region" description="Low complexity" evidence="1">
    <location>
        <begin position="128"/>
        <end position="144"/>
    </location>
</feature>
<evidence type="ECO:0000313" key="3">
    <source>
        <dbReference type="Proteomes" id="UP000316714"/>
    </source>
</evidence>
<name>A0A5C5UZF4_9BACT</name>
<proteinExistence type="predicted"/>
<reference evidence="2 3" key="1">
    <citation type="submission" date="2019-02" db="EMBL/GenBank/DDBJ databases">
        <title>Deep-cultivation of Planctomycetes and their phenomic and genomic characterization uncovers novel biology.</title>
        <authorList>
            <person name="Wiegand S."/>
            <person name="Jogler M."/>
            <person name="Boedeker C."/>
            <person name="Pinto D."/>
            <person name="Vollmers J."/>
            <person name="Rivas-Marin E."/>
            <person name="Kohn T."/>
            <person name="Peeters S.H."/>
            <person name="Heuer A."/>
            <person name="Rast P."/>
            <person name="Oberbeckmann S."/>
            <person name="Bunk B."/>
            <person name="Jeske O."/>
            <person name="Meyerdierks A."/>
            <person name="Storesund J.E."/>
            <person name="Kallscheuer N."/>
            <person name="Luecker S."/>
            <person name="Lage O.M."/>
            <person name="Pohl T."/>
            <person name="Merkel B.J."/>
            <person name="Hornburger P."/>
            <person name="Mueller R.-W."/>
            <person name="Bruemmer F."/>
            <person name="Labrenz M."/>
            <person name="Spormann A.M."/>
            <person name="Op Den Camp H."/>
            <person name="Overmann J."/>
            <person name="Amann R."/>
            <person name="Jetten M.S.M."/>
            <person name="Mascher T."/>
            <person name="Medema M.H."/>
            <person name="Devos D.P."/>
            <person name="Kaster A.-K."/>
            <person name="Ovreas L."/>
            <person name="Rohde M."/>
            <person name="Galperin M.Y."/>
            <person name="Jogler C."/>
        </authorList>
    </citation>
    <scope>NUCLEOTIDE SEQUENCE [LARGE SCALE GENOMIC DNA]</scope>
    <source>
        <strain evidence="2 3">KOR34</strain>
    </source>
</reference>
<dbReference type="RefSeq" id="WP_146568413.1">
    <property type="nucleotide sequence ID" value="NZ_SIHJ01000004.1"/>
</dbReference>
<dbReference type="AlphaFoldDB" id="A0A5C5UZF4"/>
<comment type="caution">
    <text evidence="2">The sequence shown here is derived from an EMBL/GenBank/DDBJ whole genome shotgun (WGS) entry which is preliminary data.</text>
</comment>
<evidence type="ECO:0000313" key="2">
    <source>
        <dbReference type="EMBL" id="TWT31229.1"/>
    </source>
</evidence>
<dbReference type="InterPro" id="IPR036679">
    <property type="entry name" value="FlgN-like_sf"/>
</dbReference>
<accession>A0A5C5UZF4</accession>
<dbReference type="EMBL" id="SIHJ01000004">
    <property type="protein sequence ID" value="TWT31229.1"/>
    <property type="molecule type" value="Genomic_DNA"/>
</dbReference>
<dbReference type="SUPFAM" id="SSF140566">
    <property type="entry name" value="FlgN-like"/>
    <property type="match status" value="1"/>
</dbReference>
<feature type="region of interest" description="Disordered" evidence="1">
    <location>
        <begin position="124"/>
        <end position="163"/>
    </location>
</feature>